<feature type="region of interest" description="Disordered" evidence="1">
    <location>
        <begin position="367"/>
        <end position="394"/>
    </location>
</feature>
<dbReference type="EMBL" id="MU864951">
    <property type="protein sequence ID" value="KAK4464150.1"/>
    <property type="molecule type" value="Genomic_DNA"/>
</dbReference>
<feature type="compositionally biased region" description="Polar residues" evidence="1">
    <location>
        <begin position="118"/>
        <end position="127"/>
    </location>
</feature>
<comment type="caution">
    <text evidence="2">The sequence shown here is derived from an EMBL/GenBank/DDBJ whole genome shotgun (WGS) entry which is preliminary data.</text>
</comment>
<feature type="region of interest" description="Disordered" evidence="1">
    <location>
        <begin position="52"/>
        <end position="81"/>
    </location>
</feature>
<feature type="compositionally biased region" description="Polar residues" evidence="1">
    <location>
        <begin position="627"/>
        <end position="654"/>
    </location>
</feature>
<keyword evidence="3" id="KW-1185">Reference proteome</keyword>
<feature type="compositionally biased region" description="Basic and acidic residues" evidence="1">
    <location>
        <begin position="161"/>
        <end position="187"/>
    </location>
</feature>
<proteinExistence type="predicted"/>
<gene>
    <name evidence="2" type="ORF">QBC42DRAFT_221232</name>
</gene>
<feature type="compositionally biased region" description="Polar residues" evidence="1">
    <location>
        <begin position="318"/>
        <end position="330"/>
    </location>
</feature>
<feature type="compositionally biased region" description="Polar residues" evidence="1">
    <location>
        <begin position="665"/>
        <end position="675"/>
    </location>
</feature>
<evidence type="ECO:0000256" key="1">
    <source>
        <dbReference type="SAM" id="MobiDB-lite"/>
    </source>
</evidence>
<feature type="compositionally biased region" description="Basic and acidic residues" evidence="1">
    <location>
        <begin position="737"/>
        <end position="751"/>
    </location>
</feature>
<feature type="region of interest" description="Disordered" evidence="1">
    <location>
        <begin position="455"/>
        <end position="488"/>
    </location>
</feature>
<feature type="compositionally biased region" description="Low complexity" evidence="1">
    <location>
        <begin position="850"/>
        <end position="863"/>
    </location>
</feature>
<dbReference type="Proteomes" id="UP001321749">
    <property type="component" value="Unassembled WGS sequence"/>
</dbReference>
<feature type="region of interest" description="Disordered" evidence="1">
    <location>
        <begin position="279"/>
        <end position="338"/>
    </location>
</feature>
<feature type="compositionally biased region" description="Polar residues" evidence="1">
    <location>
        <begin position="683"/>
        <end position="699"/>
    </location>
</feature>
<feature type="compositionally biased region" description="Polar residues" evidence="1">
    <location>
        <begin position="245"/>
        <end position="254"/>
    </location>
</feature>
<name>A0AAV9HVI5_9PEZI</name>
<feature type="region of interest" description="Disordered" evidence="1">
    <location>
        <begin position="97"/>
        <end position="263"/>
    </location>
</feature>
<feature type="compositionally biased region" description="Polar residues" evidence="1">
    <location>
        <begin position="525"/>
        <end position="544"/>
    </location>
</feature>
<feature type="compositionally biased region" description="Polar residues" evidence="1">
    <location>
        <begin position="147"/>
        <end position="159"/>
    </location>
</feature>
<feature type="region of interest" description="Disordered" evidence="1">
    <location>
        <begin position="525"/>
        <end position="883"/>
    </location>
</feature>
<feature type="compositionally biased region" description="Polar residues" evidence="1">
    <location>
        <begin position="97"/>
        <end position="107"/>
    </location>
</feature>
<feature type="compositionally biased region" description="Polar residues" evidence="1">
    <location>
        <begin position="376"/>
        <end position="394"/>
    </location>
</feature>
<dbReference type="AlphaFoldDB" id="A0AAV9HVI5"/>
<protein>
    <submittedName>
        <fullName evidence="2">Uncharacterized protein</fullName>
    </submittedName>
</protein>
<evidence type="ECO:0000313" key="2">
    <source>
        <dbReference type="EMBL" id="KAK4464150.1"/>
    </source>
</evidence>
<reference evidence="2" key="2">
    <citation type="submission" date="2023-06" db="EMBL/GenBank/DDBJ databases">
        <authorList>
            <consortium name="Lawrence Berkeley National Laboratory"/>
            <person name="Mondo S.J."/>
            <person name="Hensen N."/>
            <person name="Bonometti L."/>
            <person name="Westerberg I."/>
            <person name="Brannstrom I.O."/>
            <person name="Guillou S."/>
            <person name="Cros-Aarteil S."/>
            <person name="Calhoun S."/>
            <person name="Haridas S."/>
            <person name="Kuo A."/>
            <person name="Pangilinan J."/>
            <person name="Riley R."/>
            <person name="Labutti K."/>
            <person name="Andreopoulos B."/>
            <person name="Lipzen A."/>
            <person name="Chen C."/>
            <person name="Yanf M."/>
            <person name="Daum C."/>
            <person name="Ng V."/>
            <person name="Clum A."/>
            <person name="Steindorff A."/>
            <person name="Ohm R."/>
            <person name="Martin F."/>
            <person name="Silar P."/>
            <person name="Natvig D."/>
            <person name="Lalanne C."/>
            <person name="Gautier V."/>
            <person name="Ament-Velasquez S.L."/>
            <person name="Kruys A."/>
            <person name="Hutchinson M.I."/>
            <person name="Powell A.J."/>
            <person name="Barry K."/>
            <person name="Miller A.N."/>
            <person name="Grigoriev I.V."/>
            <person name="Debuchy R."/>
            <person name="Gladieux P."/>
            <person name="Thoren M.H."/>
            <person name="Johannesson H."/>
        </authorList>
    </citation>
    <scope>NUCLEOTIDE SEQUENCE</scope>
    <source>
        <strain evidence="2">PSN324</strain>
    </source>
</reference>
<feature type="compositionally biased region" description="Low complexity" evidence="1">
    <location>
        <begin position="565"/>
        <end position="597"/>
    </location>
</feature>
<organism evidence="2 3">
    <name type="scientific">Cladorrhinum samala</name>
    <dbReference type="NCBI Taxonomy" id="585594"/>
    <lineage>
        <taxon>Eukaryota</taxon>
        <taxon>Fungi</taxon>
        <taxon>Dikarya</taxon>
        <taxon>Ascomycota</taxon>
        <taxon>Pezizomycotina</taxon>
        <taxon>Sordariomycetes</taxon>
        <taxon>Sordariomycetidae</taxon>
        <taxon>Sordariales</taxon>
        <taxon>Podosporaceae</taxon>
        <taxon>Cladorrhinum</taxon>
    </lineage>
</organism>
<reference evidence="2" key="1">
    <citation type="journal article" date="2023" name="Mol. Phylogenet. Evol.">
        <title>Genome-scale phylogeny and comparative genomics of the fungal order Sordariales.</title>
        <authorList>
            <person name="Hensen N."/>
            <person name="Bonometti L."/>
            <person name="Westerberg I."/>
            <person name="Brannstrom I.O."/>
            <person name="Guillou S."/>
            <person name="Cros-Aarteil S."/>
            <person name="Calhoun S."/>
            <person name="Haridas S."/>
            <person name="Kuo A."/>
            <person name="Mondo S."/>
            <person name="Pangilinan J."/>
            <person name="Riley R."/>
            <person name="LaButti K."/>
            <person name="Andreopoulos B."/>
            <person name="Lipzen A."/>
            <person name="Chen C."/>
            <person name="Yan M."/>
            <person name="Daum C."/>
            <person name="Ng V."/>
            <person name="Clum A."/>
            <person name="Steindorff A."/>
            <person name="Ohm R.A."/>
            <person name="Martin F."/>
            <person name="Silar P."/>
            <person name="Natvig D.O."/>
            <person name="Lalanne C."/>
            <person name="Gautier V."/>
            <person name="Ament-Velasquez S.L."/>
            <person name="Kruys A."/>
            <person name="Hutchinson M.I."/>
            <person name="Powell A.J."/>
            <person name="Barry K."/>
            <person name="Miller A.N."/>
            <person name="Grigoriev I.V."/>
            <person name="Debuchy R."/>
            <person name="Gladieux P."/>
            <person name="Hiltunen Thoren M."/>
            <person name="Johannesson H."/>
        </authorList>
    </citation>
    <scope>NUCLEOTIDE SEQUENCE</scope>
    <source>
        <strain evidence="2">PSN324</strain>
    </source>
</reference>
<feature type="compositionally biased region" description="Polar residues" evidence="1">
    <location>
        <begin position="721"/>
        <end position="736"/>
    </location>
</feature>
<feature type="compositionally biased region" description="Basic and acidic residues" evidence="1">
    <location>
        <begin position="608"/>
        <end position="625"/>
    </location>
</feature>
<accession>A0AAV9HVI5</accession>
<feature type="region of interest" description="Disordered" evidence="1">
    <location>
        <begin position="891"/>
        <end position="910"/>
    </location>
</feature>
<feature type="compositionally biased region" description="Pro residues" evidence="1">
    <location>
        <begin position="284"/>
        <end position="299"/>
    </location>
</feature>
<evidence type="ECO:0000313" key="3">
    <source>
        <dbReference type="Proteomes" id="UP001321749"/>
    </source>
</evidence>
<feature type="compositionally biased region" description="Polar residues" evidence="1">
    <location>
        <begin position="69"/>
        <end position="81"/>
    </location>
</feature>
<feature type="compositionally biased region" description="Low complexity" evidence="1">
    <location>
        <begin position="769"/>
        <end position="782"/>
    </location>
</feature>
<feature type="compositionally biased region" description="Low complexity" evidence="1">
    <location>
        <begin position="818"/>
        <end position="834"/>
    </location>
</feature>
<sequence length="989" mass="106736">MDILFSPYGAGAMPKSAMDEIEQKTEELLRSSSFQQMLELENKYKMERLQGAQLPPPASPTLSEGYGALSSQQQHYADSLAQQHKSLMLKAVRGNGSLPTLSITIPQKEQEEEPEAVTPTNADSFQKQVKFLAPDNDYNDDEDRMSEQSSICQSPSWENYGQKKKDKKLEAERRKKEKAQAEKEAKAAKKRNGSRLSKLQPSAAAPSHDSRTAPAFAQPERSMSDPVFVVQHIPPRQQDFGRAASSDNLQQGRQYPQAVSEVLNGNVDQRYTLRRSMSEGPMLPIQPPQQPHAPNPCPPSASRTPMLRRMSPSRHSRSNSGNLLQTSSSHRSQEPLPVVSVVTADRRDGYVRYQRAQSTERALAGLADEELLGDPNSYSSSTATSRNAFPTRRSSLTQEARLAAMKLVSGRTSSAIKDSTSSTQSDYFAFSAQPYSACNADTPAPIMVSHIEKPTVDRPHTSQSSASFGARSSSSSVTSTQSKKNRSLKDTAKAVLNISNSPKPASAVSLPPYYAIRARLQSRPSAYAESNTPPSPASVSQETTDPAHITSANIGKAPEMTTQAGSRVSEGSSSSSACEDGSPLPSPSTTPDTSRPQSAKDVPFATTELKKSDVQDDQRTLRESLESSDSTTPRAEESAASNTPQAASEDQWSRTALPIEIDCDAQSSTTSSSNLEDIKDDSPTTISETSAKSQAISSARETKKQVDLVISIPPRSKRRTQLVTSPTQVSPSNQEPQSDHETRPRSSEKANRKQKRQLKLQAPAEELTSSSSSTVISSGPASPTGGGIPTLSPQFQIPSNPYMEDCPELAAQQEPESVPRALAAASSVSLPASRTPSVSSKPLAPPRTNSAPLLSAAASQASSTRKSILKQPKVLPPDGSVTPVLSALPKHMQQLQSRHGQQPPPSPVAAAGSPLAKMFVECCSCKFYHDMPSKIYECMAKPDAVIEDRNLGISGAITTMVKCPWCNHNMSMNCCAGYAAVVYLKEKLH</sequence>
<feature type="compositionally biased region" description="Low complexity" evidence="1">
    <location>
        <begin position="462"/>
        <end position="482"/>
    </location>
</feature>